<keyword evidence="1" id="KW-1133">Transmembrane helix</keyword>
<proteinExistence type="predicted"/>
<dbReference type="EMBL" id="AKXB02000124">
    <property type="protein sequence ID" value="EMO88500.1"/>
    <property type="molecule type" value="Genomic_DNA"/>
</dbReference>
<feature type="transmembrane region" description="Helical" evidence="1">
    <location>
        <begin position="80"/>
        <end position="99"/>
    </location>
</feature>
<protein>
    <submittedName>
        <fullName evidence="2">Uncharacterized protein</fullName>
    </submittedName>
</protein>
<reference evidence="2 3" key="1">
    <citation type="submission" date="2013-01" db="EMBL/GenBank/DDBJ databases">
        <authorList>
            <person name="Harkins D.M."/>
            <person name="Durkin A.S."/>
            <person name="Brinkac L.M."/>
            <person name="Haft D.H."/>
            <person name="Selengut J.D."/>
            <person name="Sanka R."/>
            <person name="DePew J."/>
            <person name="Purushe J."/>
            <person name="Whelen A.C."/>
            <person name="Vinetz J.M."/>
            <person name="Sutton G.G."/>
            <person name="Nierman W.C."/>
            <person name="Fouts D.E."/>
        </authorList>
    </citation>
    <scope>NUCLEOTIDE SEQUENCE [LARGE SCALE GENOMIC DNA]</scope>
    <source>
        <strain evidence="2 3">2001034031</strain>
    </source>
</reference>
<evidence type="ECO:0000313" key="3">
    <source>
        <dbReference type="Proteomes" id="UP000012138"/>
    </source>
</evidence>
<comment type="caution">
    <text evidence="2">The sequence shown here is derived from an EMBL/GenBank/DDBJ whole genome shotgun (WGS) entry which is preliminary data.</text>
</comment>
<sequence>MTGFDFPARLRNRFWDKALYAGFEENPLPSRRYESEMPCSGKCLVAKLFRFKLKLFSFFNPTLKLSRFIEKSNRFRLREILILFFACGNYHFVFFVFLLENVGTTARSLFGKFIILF</sequence>
<name>M6Y488_9LEPT</name>
<keyword evidence="1" id="KW-0812">Transmembrane</keyword>
<evidence type="ECO:0000256" key="1">
    <source>
        <dbReference type="SAM" id="Phobius"/>
    </source>
</evidence>
<gene>
    <name evidence="2" type="ORF">LEP1GSC024_1337</name>
</gene>
<dbReference type="AlphaFoldDB" id="M6Y488"/>
<dbReference type="Proteomes" id="UP000012138">
    <property type="component" value="Unassembled WGS sequence"/>
</dbReference>
<organism evidence="2 3">
    <name type="scientific">Leptospira noguchii str. 2001034031</name>
    <dbReference type="NCBI Taxonomy" id="1193053"/>
    <lineage>
        <taxon>Bacteria</taxon>
        <taxon>Pseudomonadati</taxon>
        <taxon>Spirochaetota</taxon>
        <taxon>Spirochaetia</taxon>
        <taxon>Leptospirales</taxon>
        <taxon>Leptospiraceae</taxon>
        <taxon>Leptospira</taxon>
    </lineage>
</organism>
<accession>M6Y488</accession>
<evidence type="ECO:0000313" key="2">
    <source>
        <dbReference type="EMBL" id="EMO88500.1"/>
    </source>
</evidence>
<keyword evidence="1" id="KW-0472">Membrane</keyword>